<comment type="caution">
    <text evidence="9">The sequence shown here is derived from an EMBL/GenBank/DDBJ whole genome shotgun (WGS) entry which is preliminary data.</text>
</comment>
<dbReference type="PANTHER" id="PTHR42718:SF46">
    <property type="entry name" value="BLR6921 PROTEIN"/>
    <property type="match status" value="1"/>
</dbReference>
<dbReference type="InterPro" id="IPR001958">
    <property type="entry name" value="Tet-R_TetA/multi-R_MdtG-like"/>
</dbReference>
<feature type="transmembrane region" description="Helical" evidence="7">
    <location>
        <begin position="193"/>
        <end position="212"/>
    </location>
</feature>
<accession>A0ABW0NNY2</accession>
<dbReference type="InterPro" id="IPR011701">
    <property type="entry name" value="MFS"/>
</dbReference>
<evidence type="ECO:0000256" key="7">
    <source>
        <dbReference type="SAM" id="Phobius"/>
    </source>
</evidence>
<feature type="transmembrane region" description="Helical" evidence="7">
    <location>
        <begin position="218"/>
        <end position="242"/>
    </location>
</feature>
<dbReference type="Proteomes" id="UP001596039">
    <property type="component" value="Unassembled WGS sequence"/>
</dbReference>
<dbReference type="InterPro" id="IPR020846">
    <property type="entry name" value="MFS_dom"/>
</dbReference>
<keyword evidence="3" id="KW-1003">Cell membrane</keyword>
<dbReference type="SUPFAM" id="SSF103473">
    <property type="entry name" value="MFS general substrate transporter"/>
    <property type="match status" value="1"/>
</dbReference>
<evidence type="ECO:0000256" key="2">
    <source>
        <dbReference type="ARBA" id="ARBA00022448"/>
    </source>
</evidence>
<feature type="transmembrane region" description="Helical" evidence="7">
    <location>
        <begin position="100"/>
        <end position="120"/>
    </location>
</feature>
<name>A0ABW0NNY2_9MICO</name>
<keyword evidence="2" id="KW-0813">Transport</keyword>
<evidence type="ECO:0000259" key="8">
    <source>
        <dbReference type="PROSITE" id="PS50850"/>
    </source>
</evidence>
<feature type="transmembrane region" description="Helical" evidence="7">
    <location>
        <begin position="262"/>
        <end position="282"/>
    </location>
</feature>
<gene>
    <name evidence="9" type="ORF">ACFPJ4_01440</name>
</gene>
<dbReference type="CDD" id="cd17504">
    <property type="entry name" value="MFS_MMR_MDR_like"/>
    <property type="match status" value="1"/>
</dbReference>
<feature type="transmembrane region" description="Helical" evidence="7">
    <location>
        <begin position="294"/>
        <end position="320"/>
    </location>
</feature>
<dbReference type="PRINTS" id="PR01035">
    <property type="entry name" value="TCRTETA"/>
</dbReference>
<keyword evidence="10" id="KW-1185">Reference proteome</keyword>
<feature type="transmembrane region" description="Helical" evidence="7">
    <location>
        <begin position="44"/>
        <end position="63"/>
    </location>
</feature>
<dbReference type="EMBL" id="JBHSMG010000001">
    <property type="protein sequence ID" value="MFC5500897.1"/>
    <property type="molecule type" value="Genomic_DNA"/>
</dbReference>
<comment type="subcellular location">
    <subcellularLocation>
        <location evidence="1">Cell membrane</location>
        <topology evidence="1">Multi-pass membrane protein</topology>
    </subcellularLocation>
</comment>
<sequence length="480" mass="49189">MLRRSPFVIFSVLAISLVSLTMLQSLVVPVLPELQEQFHTTPNVITWALTAWLLSAAVATPILGKIGDMFGKRRTLLTVLAALAAGSLISAVAPTIGVLLVGRVLQGFGGAMFPLAFGIIRDNLPAARVPGAIGALSAVIAIGSGLGTVLAGPIESAFGWQWLFWIPMIATLVGSVLAAIVVPESVSRAGGRINWGAAALLSGWLLALLLPLSEGATWGWGSLLVVGLFVAAGVLLAAWIVVEVRSQNPLIDMRIMRLPGVWTVNLAALFVGAGMFGIFAFFPRFAQTPTAAGYGFGATIGESGLLMVPMLVTMAVAGFISGPIARRIGYTAQLSGGAALIALSALGFAFLHDTTFEISIAAGVSGLGLGIAYAAMTSLIVQAVPSSQTGVASGMNANIRTIGGALGSTVMAAIVTSSLEPSGLPQESGYTDGYLVLAIIALGAVLAGAILPLLRRMPPEPGADVPTDEVIVESPLFEAA</sequence>
<feature type="domain" description="Major facilitator superfamily (MFS) profile" evidence="8">
    <location>
        <begin position="9"/>
        <end position="455"/>
    </location>
</feature>
<feature type="transmembrane region" description="Helical" evidence="7">
    <location>
        <begin position="332"/>
        <end position="352"/>
    </location>
</feature>
<feature type="transmembrane region" description="Helical" evidence="7">
    <location>
        <begin position="75"/>
        <end position="94"/>
    </location>
</feature>
<evidence type="ECO:0000256" key="6">
    <source>
        <dbReference type="ARBA" id="ARBA00023136"/>
    </source>
</evidence>
<dbReference type="Pfam" id="PF07690">
    <property type="entry name" value="MFS_1"/>
    <property type="match status" value="1"/>
</dbReference>
<keyword evidence="4 7" id="KW-0812">Transmembrane</keyword>
<evidence type="ECO:0000313" key="10">
    <source>
        <dbReference type="Proteomes" id="UP001596039"/>
    </source>
</evidence>
<dbReference type="RefSeq" id="WP_386738506.1">
    <property type="nucleotide sequence ID" value="NZ_JBHSMG010000001.1"/>
</dbReference>
<evidence type="ECO:0000256" key="4">
    <source>
        <dbReference type="ARBA" id="ARBA00022692"/>
    </source>
</evidence>
<feature type="transmembrane region" description="Helical" evidence="7">
    <location>
        <begin position="7"/>
        <end position="32"/>
    </location>
</feature>
<dbReference type="InterPro" id="IPR036259">
    <property type="entry name" value="MFS_trans_sf"/>
</dbReference>
<feature type="transmembrane region" description="Helical" evidence="7">
    <location>
        <begin position="358"/>
        <end position="381"/>
    </location>
</feature>
<proteinExistence type="predicted"/>
<keyword evidence="6 7" id="KW-0472">Membrane</keyword>
<reference evidence="10" key="1">
    <citation type="journal article" date="2019" name="Int. J. Syst. Evol. Microbiol.">
        <title>The Global Catalogue of Microorganisms (GCM) 10K type strain sequencing project: providing services to taxonomists for standard genome sequencing and annotation.</title>
        <authorList>
            <consortium name="The Broad Institute Genomics Platform"/>
            <consortium name="The Broad Institute Genome Sequencing Center for Infectious Disease"/>
            <person name="Wu L."/>
            <person name="Ma J."/>
        </authorList>
    </citation>
    <scope>NUCLEOTIDE SEQUENCE [LARGE SCALE GENOMIC DNA]</scope>
    <source>
        <strain evidence="10">CGMCC 4.6997</strain>
    </source>
</reference>
<dbReference type="Gene3D" id="1.20.1250.20">
    <property type="entry name" value="MFS general substrate transporter like domains"/>
    <property type="match status" value="1"/>
</dbReference>
<feature type="transmembrane region" description="Helical" evidence="7">
    <location>
        <begin position="434"/>
        <end position="454"/>
    </location>
</feature>
<feature type="transmembrane region" description="Helical" evidence="7">
    <location>
        <begin position="160"/>
        <end position="181"/>
    </location>
</feature>
<evidence type="ECO:0000256" key="5">
    <source>
        <dbReference type="ARBA" id="ARBA00022989"/>
    </source>
</evidence>
<feature type="transmembrane region" description="Helical" evidence="7">
    <location>
        <begin position="132"/>
        <end position="154"/>
    </location>
</feature>
<evidence type="ECO:0000256" key="1">
    <source>
        <dbReference type="ARBA" id="ARBA00004651"/>
    </source>
</evidence>
<dbReference type="PROSITE" id="PS50850">
    <property type="entry name" value="MFS"/>
    <property type="match status" value="1"/>
</dbReference>
<dbReference type="PANTHER" id="PTHR42718">
    <property type="entry name" value="MAJOR FACILITATOR SUPERFAMILY MULTIDRUG TRANSPORTER MFSC"/>
    <property type="match status" value="1"/>
</dbReference>
<evidence type="ECO:0000313" key="9">
    <source>
        <dbReference type="EMBL" id="MFC5500897.1"/>
    </source>
</evidence>
<feature type="transmembrane region" description="Helical" evidence="7">
    <location>
        <begin position="402"/>
        <end position="419"/>
    </location>
</feature>
<evidence type="ECO:0000256" key="3">
    <source>
        <dbReference type="ARBA" id="ARBA00022475"/>
    </source>
</evidence>
<organism evidence="9 10">
    <name type="scientific">Lysinimonas soli</name>
    <dbReference type="NCBI Taxonomy" id="1074233"/>
    <lineage>
        <taxon>Bacteria</taxon>
        <taxon>Bacillati</taxon>
        <taxon>Actinomycetota</taxon>
        <taxon>Actinomycetes</taxon>
        <taxon>Micrococcales</taxon>
        <taxon>Microbacteriaceae</taxon>
        <taxon>Lysinimonas</taxon>
    </lineage>
</organism>
<protein>
    <submittedName>
        <fullName evidence="9">MFS transporter</fullName>
    </submittedName>
</protein>
<dbReference type="Gene3D" id="1.20.1720.10">
    <property type="entry name" value="Multidrug resistance protein D"/>
    <property type="match status" value="1"/>
</dbReference>
<keyword evidence="5 7" id="KW-1133">Transmembrane helix</keyword>